<dbReference type="AlphaFoldDB" id="A0A0N5CZQ2"/>
<keyword evidence="6" id="KW-1185">Reference proteome</keyword>
<evidence type="ECO:0000259" key="4">
    <source>
        <dbReference type="PROSITE" id="PS50071"/>
    </source>
</evidence>
<dbReference type="PANTHER" id="PTHR24340">
    <property type="entry name" value="HOMEOBOX PROTEIN NKX"/>
    <property type="match status" value="1"/>
</dbReference>
<organism evidence="7">
    <name type="scientific">Thelazia callipaeda</name>
    <name type="common">Oriental eyeworm</name>
    <name type="synonym">Parasitic nematode</name>
    <dbReference type="NCBI Taxonomy" id="103827"/>
    <lineage>
        <taxon>Eukaryota</taxon>
        <taxon>Metazoa</taxon>
        <taxon>Ecdysozoa</taxon>
        <taxon>Nematoda</taxon>
        <taxon>Chromadorea</taxon>
        <taxon>Rhabditida</taxon>
        <taxon>Spirurina</taxon>
        <taxon>Spiruromorpha</taxon>
        <taxon>Thelazioidea</taxon>
        <taxon>Thelaziidae</taxon>
        <taxon>Thelazia</taxon>
    </lineage>
</organism>
<dbReference type="GO" id="GO:0030154">
    <property type="term" value="P:cell differentiation"/>
    <property type="evidence" value="ECO:0007669"/>
    <property type="project" value="TreeGrafter"/>
</dbReference>
<name>A0A0N5CZQ2_THECL</name>
<dbReference type="WBParaSite" id="TCLT_0000598301-mRNA-1">
    <property type="protein sequence ID" value="TCLT_0000598301-mRNA-1"/>
    <property type="gene ID" value="TCLT_0000598301"/>
</dbReference>
<proteinExistence type="predicted"/>
<dbReference type="SUPFAM" id="SSF46689">
    <property type="entry name" value="Homeodomain-like"/>
    <property type="match status" value="1"/>
</dbReference>
<evidence type="ECO:0000313" key="5">
    <source>
        <dbReference type="EMBL" id="VDN03281.1"/>
    </source>
</evidence>
<accession>A0A0N5CZQ2</accession>
<dbReference type="PANTHER" id="PTHR24340:SF35">
    <property type="entry name" value="HGTX, ISOFORM C"/>
    <property type="match status" value="1"/>
</dbReference>
<reference evidence="5 6" key="2">
    <citation type="submission" date="2018-11" db="EMBL/GenBank/DDBJ databases">
        <authorList>
            <consortium name="Pathogen Informatics"/>
        </authorList>
    </citation>
    <scope>NUCLEOTIDE SEQUENCE [LARGE SCALE GENOMIC DNA]</scope>
</reference>
<sequence length="157" mass="17837">MMILAGRNGPFGFFQLPVTSTSTAADVVRLPATSIQNPLCLSPNSLSLNKKQSRPTFTGHQIFMLEKKFEQTKYLAGSDRAQLAQELSMSESQVKVSCFFMIFKFKYFQVWFQNRRTKWRKKEAADNALVKRGETHEPSTGRTQQLRGLTSFLSSSN</sequence>
<dbReference type="InterPro" id="IPR001356">
    <property type="entry name" value="HD"/>
</dbReference>
<dbReference type="OrthoDB" id="6159439at2759"/>
<feature type="domain" description="Homeobox" evidence="4">
    <location>
        <begin position="48"/>
        <end position="122"/>
    </location>
</feature>
<dbReference type="InterPro" id="IPR050394">
    <property type="entry name" value="Homeobox_NK-like"/>
</dbReference>
<dbReference type="PROSITE" id="PS50071">
    <property type="entry name" value="HOMEOBOX_2"/>
    <property type="match status" value="1"/>
</dbReference>
<keyword evidence="2 3" id="KW-0371">Homeobox</keyword>
<dbReference type="CDD" id="cd00086">
    <property type="entry name" value="homeodomain"/>
    <property type="match status" value="1"/>
</dbReference>
<dbReference type="SMART" id="SM00389">
    <property type="entry name" value="HOX"/>
    <property type="match status" value="1"/>
</dbReference>
<comment type="subcellular location">
    <subcellularLocation>
        <location evidence="1 2 3">Nucleus</location>
    </subcellularLocation>
</comment>
<dbReference type="OMA" id="CFFMIFK"/>
<keyword evidence="2 3" id="KW-0539">Nucleus</keyword>
<evidence type="ECO:0000256" key="2">
    <source>
        <dbReference type="PROSITE-ProRule" id="PRU00108"/>
    </source>
</evidence>
<gene>
    <name evidence="5" type="ORF">TCLT_LOCUS5972</name>
</gene>
<dbReference type="Gene3D" id="1.10.10.60">
    <property type="entry name" value="Homeodomain-like"/>
    <property type="match status" value="1"/>
</dbReference>
<evidence type="ECO:0000256" key="3">
    <source>
        <dbReference type="RuleBase" id="RU000682"/>
    </source>
</evidence>
<dbReference type="EMBL" id="UYYF01004377">
    <property type="protein sequence ID" value="VDN03281.1"/>
    <property type="molecule type" value="Genomic_DNA"/>
</dbReference>
<dbReference type="GO" id="GO:0005634">
    <property type="term" value="C:nucleus"/>
    <property type="evidence" value="ECO:0007669"/>
    <property type="project" value="UniProtKB-SubCell"/>
</dbReference>
<feature type="DNA-binding region" description="Homeobox" evidence="2">
    <location>
        <begin position="50"/>
        <end position="123"/>
    </location>
</feature>
<dbReference type="Pfam" id="PF00046">
    <property type="entry name" value="Homeodomain"/>
    <property type="match status" value="1"/>
</dbReference>
<dbReference type="STRING" id="103827.A0A0N5CZQ2"/>
<evidence type="ECO:0000313" key="7">
    <source>
        <dbReference type="WBParaSite" id="TCLT_0000598301-mRNA-1"/>
    </source>
</evidence>
<dbReference type="Proteomes" id="UP000276776">
    <property type="component" value="Unassembled WGS sequence"/>
</dbReference>
<keyword evidence="2 3" id="KW-0238">DNA-binding</keyword>
<reference evidence="7" key="1">
    <citation type="submission" date="2017-02" db="UniProtKB">
        <authorList>
            <consortium name="WormBaseParasite"/>
        </authorList>
    </citation>
    <scope>IDENTIFICATION</scope>
</reference>
<evidence type="ECO:0000313" key="6">
    <source>
        <dbReference type="Proteomes" id="UP000276776"/>
    </source>
</evidence>
<dbReference type="InterPro" id="IPR009057">
    <property type="entry name" value="Homeodomain-like_sf"/>
</dbReference>
<protein>
    <submittedName>
        <fullName evidence="7">Homeobox domain-containing protein</fullName>
    </submittedName>
</protein>
<dbReference type="GO" id="GO:0000981">
    <property type="term" value="F:DNA-binding transcription factor activity, RNA polymerase II-specific"/>
    <property type="evidence" value="ECO:0007669"/>
    <property type="project" value="TreeGrafter"/>
</dbReference>
<evidence type="ECO:0000256" key="1">
    <source>
        <dbReference type="ARBA" id="ARBA00004123"/>
    </source>
</evidence>
<dbReference type="GO" id="GO:0000978">
    <property type="term" value="F:RNA polymerase II cis-regulatory region sequence-specific DNA binding"/>
    <property type="evidence" value="ECO:0007669"/>
    <property type="project" value="TreeGrafter"/>
</dbReference>